<dbReference type="Proteomes" id="UP000620104">
    <property type="component" value="Unassembled WGS sequence"/>
</dbReference>
<keyword evidence="3" id="KW-1185">Reference proteome</keyword>
<comment type="caution">
    <text evidence="2">The sequence shown here is derived from an EMBL/GenBank/DDBJ whole genome shotgun (WGS) entry which is preliminary data.</text>
</comment>
<sequence length="199" mass="22210">MSSVCRTPSPNETLDSTLERTVECIQALAEQLPDGEEMYRDERLALKSFITTADSLRGALGETDESTFSSLDMCKAIGSDFLTSAPGRRTLRNYARSAAYSVRKSSTEALADPDIEASEWNQHELLVRLAQDVIEALDELKAMHDSLTENTKGNPKENRNTNSKRNGIGKQQKPRRRERHRNRIVPAAKRTGSTGNQQD</sequence>
<organism evidence="2 3">
    <name type="scientific">Naganishia liquefaciens</name>
    <dbReference type="NCBI Taxonomy" id="104408"/>
    <lineage>
        <taxon>Eukaryota</taxon>
        <taxon>Fungi</taxon>
        <taxon>Dikarya</taxon>
        <taxon>Basidiomycota</taxon>
        <taxon>Agaricomycotina</taxon>
        <taxon>Tremellomycetes</taxon>
        <taxon>Filobasidiales</taxon>
        <taxon>Filobasidiaceae</taxon>
        <taxon>Naganishia</taxon>
    </lineage>
</organism>
<feature type="compositionally biased region" description="Basic residues" evidence="1">
    <location>
        <begin position="172"/>
        <end position="183"/>
    </location>
</feature>
<proteinExistence type="predicted"/>
<accession>A0A8H3TZY1</accession>
<protein>
    <submittedName>
        <fullName evidence="2">Uncharacterized protein</fullName>
    </submittedName>
</protein>
<name>A0A8H3TZY1_9TREE</name>
<feature type="region of interest" description="Disordered" evidence="1">
    <location>
        <begin position="146"/>
        <end position="199"/>
    </location>
</feature>
<dbReference type="EMBL" id="BLZA01000053">
    <property type="protein sequence ID" value="GHJ89940.1"/>
    <property type="molecule type" value="Genomic_DNA"/>
</dbReference>
<evidence type="ECO:0000313" key="2">
    <source>
        <dbReference type="EMBL" id="GHJ89940.1"/>
    </source>
</evidence>
<gene>
    <name evidence="2" type="ORF">NliqN6_6342</name>
</gene>
<evidence type="ECO:0000256" key="1">
    <source>
        <dbReference type="SAM" id="MobiDB-lite"/>
    </source>
</evidence>
<reference evidence="2" key="1">
    <citation type="submission" date="2020-07" db="EMBL/GenBank/DDBJ databases">
        <title>Draft Genome Sequence of a Deep-Sea Yeast, Naganishia (Cryptococcus) liquefaciens strain N6.</title>
        <authorList>
            <person name="Han Y.W."/>
            <person name="Kajitani R."/>
            <person name="Morimoto H."/>
            <person name="Parhat M."/>
            <person name="Tsubouchi H."/>
            <person name="Bakenova O."/>
            <person name="Ogata M."/>
            <person name="Argunhan B."/>
            <person name="Aoki R."/>
            <person name="Kajiwara S."/>
            <person name="Itoh T."/>
            <person name="Iwasaki H."/>
        </authorList>
    </citation>
    <scope>NUCLEOTIDE SEQUENCE</scope>
    <source>
        <strain evidence="2">N6</strain>
    </source>
</reference>
<evidence type="ECO:0000313" key="3">
    <source>
        <dbReference type="Proteomes" id="UP000620104"/>
    </source>
</evidence>
<dbReference type="AlphaFoldDB" id="A0A8H3TZY1"/>